<dbReference type="InterPro" id="IPR028325">
    <property type="entry name" value="VG_K_chnl"/>
</dbReference>
<dbReference type="Pfam" id="PF07885">
    <property type="entry name" value="Ion_trans_2"/>
    <property type="match status" value="1"/>
</dbReference>
<dbReference type="Pfam" id="PF00497">
    <property type="entry name" value="SBP_bac_3"/>
    <property type="match status" value="1"/>
</dbReference>
<evidence type="ECO:0000256" key="6">
    <source>
        <dbReference type="ARBA" id="ARBA00023136"/>
    </source>
</evidence>
<evidence type="ECO:0000259" key="10">
    <source>
        <dbReference type="Pfam" id="PF00497"/>
    </source>
</evidence>
<evidence type="ECO:0000256" key="3">
    <source>
        <dbReference type="ARBA" id="ARBA00022692"/>
    </source>
</evidence>
<dbReference type="PANTHER" id="PTHR11537:SF252">
    <property type="entry name" value="POTASSIUM VOLTAGE-GATED CHANNEL PROTEIN SHAW"/>
    <property type="match status" value="1"/>
</dbReference>
<dbReference type="SUPFAM" id="SSF53850">
    <property type="entry name" value="Periplasmic binding protein-like II"/>
    <property type="match status" value="1"/>
</dbReference>
<feature type="transmembrane region" description="Helical" evidence="8">
    <location>
        <begin position="210"/>
        <end position="234"/>
    </location>
</feature>
<dbReference type="GO" id="GO:0005251">
    <property type="term" value="F:delayed rectifier potassium channel activity"/>
    <property type="evidence" value="ECO:0007669"/>
    <property type="project" value="TreeGrafter"/>
</dbReference>
<feature type="domain" description="Solute-binding protein family 3/N-terminal" evidence="10">
    <location>
        <begin position="41"/>
        <end position="292"/>
    </location>
</feature>
<dbReference type="GO" id="GO:0015276">
    <property type="term" value="F:ligand-gated monoatomic ion channel activity"/>
    <property type="evidence" value="ECO:0007669"/>
    <property type="project" value="InterPro"/>
</dbReference>
<dbReference type="GO" id="GO:0008076">
    <property type="term" value="C:voltage-gated potassium channel complex"/>
    <property type="evidence" value="ECO:0007669"/>
    <property type="project" value="InterPro"/>
</dbReference>
<reference evidence="12" key="1">
    <citation type="journal article" date="2023" name="Comput. Struct. Biotechnol. J.">
        <title>Discovery of a novel marine Bacteroidetes with a rich repertoire of carbohydrate-active enzymes.</title>
        <authorList>
            <person name="Chen B."/>
            <person name="Liu G."/>
            <person name="Chen Q."/>
            <person name="Wang H."/>
            <person name="Liu L."/>
            <person name="Tang K."/>
        </authorList>
    </citation>
    <scope>NUCLEOTIDE SEQUENCE</scope>
    <source>
        <strain evidence="12">TK19036</strain>
    </source>
</reference>
<dbReference type="Gene3D" id="1.10.287.70">
    <property type="match status" value="1"/>
</dbReference>
<feature type="transmembrane region" description="Helical" evidence="8">
    <location>
        <begin position="141"/>
        <end position="162"/>
    </location>
</feature>
<evidence type="ECO:0000256" key="1">
    <source>
        <dbReference type="ARBA" id="ARBA00004141"/>
    </source>
</evidence>
<protein>
    <submittedName>
        <fullName evidence="12">Transporter substrate-binding domain-containing protein</fullName>
    </submittedName>
</protein>
<evidence type="ECO:0000256" key="9">
    <source>
        <dbReference type="SAM" id="SignalP"/>
    </source>
</evidence>
<dbReference type="AlphaFoldDB" id="A0AA49PZV6"/>
<keyword evidence="2" id="KW-0813">Transport</keyword>
<comment type="subcellular location">
    <subcellularLocation>
        <location evidence="1">Membrane</location>
        <topology evidence="1">Multi-pass membrane protein</topology>
    </subcellularLocation>
</comment>
<keyword evidence="7" id="KW-0407">Ion channel</keyword>
<dbReference type="Gene3D" id="3.40.190.10">
    <property type="entry name" value="Periplasmic binding protein-like II"/>
    <property type="match status" value="2"/>
</dbReference>
<sequence>MRFLVLRSVLLGCLSVFVSYGLSAQPRTEDSTVVGEWQVGVYEFPPFMMKNSDDEWEGVSVELWQDLVDSLDIVYQFQEIRQDQATDLITSGSLDAVLLLPVSAEAPVQFSHIYHTSMLGIATAQTQSLSSIVKGLFTMRFLRIVVMLSVLLLIVGTIMWFLERKTNEDNFGGERNPVQGIGSGFWWAGVTMTTIGYGDKAPVTFWGRAVALLWMLIAMAVTASLTAALVSVVGGGTAQSVKVPDGLRKKQVGAVADSPFGKYLKHQNVTFESYDSVEEGLKDVADQEINIFVHNTPTLRYWLNENSNLAVQVANAEVLPQRYAMAFPVRNDNATRLNIPLLKIINQPDWRERIDRYMPK</sequence>
<gene>
    <name evidence="12" type="ORF">K4G66_14905</name>
</gene>
<dbReference type="InterPro" id="IPR013099">
    <property type="entry name" value="K_chnl_dom"/>
</dbReference>
<organism evidence="12">
    <name type="scientific">Roseihalotalea indica</name>
    <dbReference type="NCBI Taxonomy" id="2867963"/>
    <lineage>
        <taxon>Bacteria</taxon>
        <taxon>Pseudomonadati</taxon>
        <taxon>Bacteroidota</taxon>
        <taxon>Cytophagia</taxon>
        <taxon>Cytophagales</taxon>
        <taxon>Catalimonadaceae</taxon>
        <taxon>Roseihalotalea</taxon>
    </lineage>
</organism>
<dbReference type="SUPFAM" id="SSF81324">
    <property type="entry name" value="Voltage-gated potassium channels"/>
    <property type="match status" value="1"/>
</dbReference>
<keyword evidence="6 8" id="KW-0472">Membrane</keyword>
<dbReference type="EMBL" id="CP120682">
    <property type="protein sequence ID" value="WKN39981.1"/>
    <property type="molecule type" value="Genomic_DNA"/>
</dbReference>
<evidence type="ECO:0000256" key="4">
    <source>
        <dbReference type="ARBA" id="ARBA00022989"/>
    </source>
</evidence>
<dbReference type="GO" id="GO:0001508">
    <property type="term" value="P:action potential"/>
    <property type="evidence" value="ECO:0007669"/>
    <property type="project" value="TreeGrafter"/>
</dbReference>
<proteinExistence type="predicted"/>
<feature type="chain" id="PRO_5041352868" evidence="9">
    <location>
        <begin position="25"/>
        <end position="360"/>
    </location>
</feature>
<keyword evidence="5" id="KW-0406">Ion transport</keyword>
<dbReference type="InterPro" id="IPR001638">
    <property type="entry name" value="Solute-binding_3/MltF_N"/>
</dbReference>
<evidence type="ECO:0000256" key="5">
    <source>
        <dbReference type="ARBA" id="ARBA00023065"/>
    </source>
</evidence>
<dbReference type="PRINTS" id="PR00169">
    <property type="entry name" value="KCHANNEL"/>
</dbReference>
<evidence type="ECO:0000256" key="8">
    <source>
        <dbReference type="SAM" id="Phobius"/>
    </source>
</evidence>
<evidence type="ECO:0000256" key="2">
    <source>
        <dbReference type="ARBA" id="ARBA00022448"/>
    </source>
</evidence>
<evidence type="ECO:0000313" key="12">
    <source>
        <dbReference type="EMBL" id="WKN39981.1"/>
    </source>
</evidence>
<keyword evidence="3 8" id="KW-0812">Transmembrane</keyword>
<evidence type="ECO:0000256" key="7">
    <source>
        <dbReference type="ARBA" id="ARBA00023303"/>
    </source>
</evidence>
<feature type="domain" description="Potassium channel" evidence="11">
    <location>
        <begin position="149"/>
        <end position="232"/>
    </location>
</feature>
<evidence type="ECO:0000259" key="11">
    <source>
        <dbReference type="Pfam" id="PF07885"/>
    </source>
</evidence>
<dbReference type="PANTHER" id="PTHR11537">
    <property type="entry name" value="VOLTAGE-GATED POTASSIUM CHANNEL"/>
    <property type="match status" value="1"/>
</dbReference>
<reference evidence="12" key="2">
    <citation type="journal article" date="2024" name="Antonie Van Leeuwenhoek">
        <title>Roseihalotalea indica gen. nov., sp. nov., a halophilic Bacteroidetes from mesopelagic Southwest Indian Ocean with higher carbohydrate metabolic potential.</title>
        <authorList>
            <person name="Chen B."/>
            <person name="Zhang M."/>
            <person name="Lin D."/>
            <person name="Ye J."/>
            <person name="Tang K."/>
        </authorList>
    </citation>
    <scope>NUCLEOTIDE SEQUENCE</scope>
    <source>
        <strain evidence="12">TK19036</strain>
    </source>
</reference>
<accession>A0AA49PZV6</accession>
<keyword evidence="4 8" id="KW-1133">Transmembrane helix</keyword>
<feature type="signal peptide" evidence="9">
    <location>
        <begin position="1"/>
        <end position="24"/>
    </location>
</feature>
<name>A0AA49PZV6_9BACT</name>
<keyword evidence="9" id="KW-0732">Signal</keyword>